<dbReference type="Proteomes" id="UP000297975">
    <property type="component" value="Unassembled WGS sequence"/>
</dbReference>
<dbReference type="OrthoDB" id="2692682at2"/>
<sequence length="87" mass="10132">MKLTKVLPLFLLIILLVACDDKQHLTFETSEEAEREIGAIKTPVMPENYTTKKITYENDSFTHPVTKVFYEKGRKEITFMNCVIMVF</sequence>
<dbReference type="AlphaFoldDB" id="A0A4Y8IDQ6"/>
<evidence type="ECO:0000256" key="1">
    <source>
        <dbReference type="SAM" id="SignalP"/>
    </source>
</evidence>
<dbReference type="RefSeq" id="WP_134341193.1">
    <property type="nucleotide sequence ID" value="NZ_SOPW01000019.1"/>
</dbReference>
<gene>
    <name evidence="2" type="ORF">E3U55_14475</name>
</gene>
<name>A0A4Y8IDQ6_9BACI</name>
<organism evidence="2 3">
    <name type="scientific">Filobacillus milosensis</name>
    <dbReference type="NCBI Taxonomy" id="94137"/>
    <lineage>
        <taxon>Bacteria</taxon>
        <taxon>Bacillati</taxon>
        <taxon>Bacillota</taxon>
        <taxon>Bacilli</taxon>
        <taxon>Bacillales</taxon>
        <taxon>Bacillaceae</taxon>
        <taxon>Filobacillus</taxon>
    </lineage>
</organism>
<proteinExistence type="predicted"/>
<keyword evidence="3" id="KW-1185">Reference proteome</keyword>
<evidence type="ECO:0000313" key="3">
    <source>
        <dbReference type="Proteomes" id="UP000297975"/>
    </source>
</evidence>
<reference evidence="2 3" key="1">
    <citation type="submission" date="2019-03" db="EMBL/GenBank/DDBJ databases">
        <authorList>
            <person name="He R.-H."/>
        </authorList>
    </citation>
    <scope>NUCLEOTIDE SEQUENCE [LARGE SCALE GENOMIC DNA]</scope>
    <source>
        <strain evidence="3">SH 714</strain>
    </source>
</reference>
<dbReference type="PROSITE" id="PS51257">
    <property type="entry name" value="PROKAR_LIPOPROTEIN"/>
    <property type="match status" value="1"/>
</dbReference>
<evidence type="ECO:0000313" key="2">
    <source>
        <dbReference type="EMBL" id="TFB14118.1"/>
    </source>
</evidence>
<keyword evidence="1" id="KW-0732">Signal</keyword>
<feature type="signal peptide" evidence="1">
    <location>
        <begin position="1"/>
        <end position="18"/>
    </location>
</feature>
<evidence type="ECO:0008006" key="4">
    <source>
        <dbReference type="Google" id="ProtNLM"/>
    </source>
</evidence>
<comment type="caution">
    <text evidence="2">The sequence shown here is derived from an EMBL/GenBank/DDBJ whole genome shotgun (WGS) entry which is preliminary data.</text>
</comment>
<feature type="chain" id="PRO_5039116312" description="Lipoprotein" evidence="1">
    <location>
        <begin position="19"/>
        <end position="87"/>
    </location>
</feature>
<dbReference type="EMBL" id="SOPW01000019">
    <property type="protein sequence ID" value="TFB14118.1"/>
    <property type="molecule type" value="Genomic_DNA"/>
</dbReference>
<accession>A0A4Y8IDQ6</accession>
<protein>
    <recommendedName>
        <fullName evidence="4">Lipoprotein</fullName>
    </recommendedName>
</protein>